<organism evidence="13 14">
    <name type="scientific">Synaphobranchus kaupii</name>
    <name type="common">Kaup's arrowtooth eel</name>
    <dbReference type="NCBI Taxonomy" id="118154"/>
    <lineage>
        <taxon>Eukaryota</taxon>
        <taxon>Metazoa</taxon>
        <taxon>Chordata</taxon>
        <taxon>Craniata</taxon>
        <taxon>Vertebrata</taxon>
        <taxon>Euteleostomi</taxon>
        <taxon>Actinopterygii</taxon>
        <taxon>Neopterygii</taxon>
        <taxon>Teleostei</taxon>
        <taxon>Anguilliformes</taxon>
        <taxon>Synaphobranchidae</taxon>
        <taxon>Synaphobranchus</taxon>
    </lineage>
</organism>
<keyword evidence="14" id="KW-1185">Reference proteome</keyword>
<dbReference type="OrthoDB" id="5227681at2759"/>
<evidence type="ECO:0000259" key="12">
    <source>
        <dbReference type="PROSITE" id="PS50195"/>
    </source>
</evidence>
<evidence type="ECO:0000256" key="5">
    <source>
        <dbReference type="ARBA" id="ARBA00022490"/>
    </source>
</evidence>
<keyword evidence="5" id="KW-0963">Cytoplasm</keyword>
<dbReference type="InterPro" id="IPR043544">
    <property type="entry name" value="SNX10/11"/>
</dbReference>
<dbReference type="GO" id="GO:0016050">
    <property type="term" value="P:vesicle organization"/>
    <property type="evidence" value="ECO:0007669"/>
    <property type="project" value="TreeGrafter"/>
</dbReference>
<keyword evidence="9" id="KW-0472">Membrane</keyword>
<dbReference type="Pfam" id="PF00787">
    <property type="entry name" value="PX"/>
    <property type="match status" value="1"/>
</dbReference>
<feature type="domain" description="PX" evidence="12">
    <location>
        <begin position="13"/>
        <end position="130"/>
    </location>
</feature>
<evidence type="ECO:0000313" key="14">
    <source>
        <dbReference type="Proteomes" id="UP001152622"/>
    </source>
</evidence>
<evidence type="ECO:0000256" key="2">
    <source>
        <dbReference type="ARBA" id="ARBA00004496"/>
    </source>
</evidence>
<dbReference type="AlphaFoldDB" id="A0A9Q1IVF3"/>
<comment type="subcellular location">
    <subcellularLocation>
        <location evidence="2">Cytoplasm</location>
    </subcellularLocation>
    <subcellularLocation>
        <location evidence="10">Endomembrane system</location>
        <topology evidence="10">Peripheral membrane protein</topology>
        <orientation evidence="10">Cytoplasmic side</orientation>
    </subcellularLocation>
    <subcellularLocation>
        <location evidence="1">Endosome</location>
    </subcellularLocation>
</comment>
<accession>A0A9Q1IVF3</accession>
<dbReference type="SUPFAM" id="SSF64268">
    <property type="entry name" value="PX domain"/>
    <property type="match status" value="1"/>
</dbReference>
<gene>
    <name evidence="13" type="ORF">SKAU_G00220210</name>
</gene>
<feature type="region of interest" description="Disordered" evidence="11">
    <location>
        <begin position="170"/>
        <end position="202"/>
    </location>
</feature>
<dbReference type="PROSITE" id="PS50195">
    <property type="entry name" value="PX"/>
    <property type="match status" value="1"/>
</dbReference>
<dbReference type="InterPro" id="IPR001683">
    <property type="entry name" value="PX_dom"/>
</dbReference>
<dbReference type="SMART" id="SM00312">
    <property type="entry name" value="PX"/>
    <property type="match status" value="1"/>
</dbReference>
<keyword evidence="7" id="KW-0653">Protein transport</keyword>
<comment type="caution">
    <text evidence="13">The sequence shown here is derived from an EMBL/GenBank/DDBJ whole genome shotgun (WGS) entry which is preliminary data.</text>
</comment>
<keyword evidence="6" id="KW-0967">Endosome</keyword>
<sequence length="227" mass="25794">MEAVIDNLMRQEFVSVWVRDPQIQREDFWHAHIDYEVCIQTNSMCFTKKISCVRRRYSEFVWLRQRLQENALLMELPKLPPRNPFFSLNSAEQVNQRMTGLQQFLDVILQNPVVLSDSCLHLFLQSQLSITKIEACASGQTRFSVDQAIQRCGCELRRFHSEEELAGEGKACFDSDGESTSSSGLGQSSEAVTASEEDTPIKDATPIKEELFDCMSASVCGEQKVEP</sequence>
<evidence type="ECO:0000256" key="11">
    <source>
        <dbReference type="SAM" id="MobiDB-lite"/>
    </source>
</evidence>
<dbReference type="PANTHER" id="PTHR46209:SF4">
    <property type="entry name" value="SORTING NEXIN-10B"/>
    <property type="match status" value="1"/>
</dbReference>
<feature type="compositionally biased region" description="Low complexity" evidence="11">
    <location>
        <begin position="178"/>
        <end position="189"/>
    </location>
</feature>
<evidence type="ECO:0000256" key="4">
    <source>
        <dbReference type="ARBA" id="ARBA00022448"/>
    </source>
</evidence>
<dbReference type="GO" id="GO:1901981">
    <property type="term" value="F:phosphatidylinositol phosphate binding"/>
    <property type="evidence" value="ECO:0007669"/>
    <property type="project" value="TreeGrafter"/>
</dbReference>
<proteinExistence type="inferred from homology"/>
<dbReference type="GO" id="GO:0006886">
    <property type="term" value="P:intracellular protein transport"/>
    <property type="evidence" value="ECO:0007669"/>
    <property type="project" value="InterPro"/>
</dbReference>
<dbReference type="PANTHER" id="PTHR46209">
    <property type="entry name" value="PX DOMAIN-CONTAINING PROTEIN"/>
    <property type="match status" value="1"/>
</dbReference>
<evidence type="ECO:0000256" key="10">
    <source>
        <dbReference type="ARBA" id="ARBA00029433"/>
    </source>
</evidence>
<evidence type="ECO:0000313" key="13">
    <source>
        <dbReference type="EMBL" id="KAJ8354454.1"/>
    </source>
</evidence>
<evidence type="ECO:0000256" key="8">
    <source>
        <dbReference type="ARBA" id="ARBA00023121"/>
    </source>
</evidence>
<evidence type="ECO:0000256" key="9">
    <source>
        <dbReference type="ARBA" id="ARBA00023136"/>
    </source>
</evidence>
<name>A0A9Q1IVF3_SYNKA</name>
<protein>
    <recommendedName>
        <fullName evidence="12">PX domain-containing protein</fullName>
    </recommendedName>
</protein>
<keyword evidence="4" id="KW-0813">Transport</keyword>
<dbReference type="Proteomes" id="UP001152622">
    <property type="component" value="Chromosome 7"/>
</dbReference>
<dbReference type="GO" id="GO:0060271">
    <property type="term" value="P:cilium assembly"/>
    <property type="evidence" value="ECO:0007669"/>
    <property type="project" value="TreeGrafter"/>
</dbReference>
<keyword evidence="8" id="KW-0446">Lipid-binding</keyword>
<dbReference type="InterPro" id="IPR036871">
    <property type="entry name" value="PX_dom_sf"/>
</dbReference>
<dbReference type="CDD" id="cd06898">
    <property type="entry name" value="PX_SNX10"/>
    <property type="match status" value="1"/>
</dbReference>
<evidence type="ECO:0000256" key="1">
    <source>
        <dbReference type="ARBA" id="ARBA00004177"/>
    </source>
</evidence>
<dbReference type="EMBL" id="JAINUF010000007">
    <property type="protein sequence ID" value="KAJ8354454.1"/>
    <property type="molecule type" value="Genomic_DNA"/>
</dbReference>
<evidence type="ECO:0000256" key="3">
    <source>
        <dbReference type="ARBA" id="ARBA00010883"/>
    </source>
</evidence>
<dbReference type="GO" id="GO:0005768">
    <property type="term" value="C:endosome"/>
    <property type="evidence" value="ECO:0007669"/>
    <property type="project" value="UniProtKB-SubCell"/>
</dbReference>
<reference evidence="13" key="1">
    <citation type="journal article" date="2023" name="Science">
        <title>Genome structures resolve the early diversification of teleost fishes.</title>
        <authorList>
            <person name="Parey E."/>
            <person name="Louis A."/>
            <person name="Montfort J."/>
            <person name="Bouchez O."/>
            <person name="Roques C."/>
            <person name="Iampietro C."/>
            <person name="Lluch J."/>
            <person name="Castinel A."/>
            <person name="Donnadieu C."/>
            <person name="Desvignes T."/>
            <person name="Floi Bucao C."/>
            <person name="Jouanno E."/>
            <person name="Wen M."/>
            <person name="Mejri S."/>
            <person name="Dirks R."/>
            <person name="Jansen H."/>
            <person name="Henkel C."/>
            <person name="Chen W.J."/>
            <person name="Zahm M."/>
            <person name="Cabau C."/>
            <person name="Klopp C."/>
            <person name="Thompson A.W."/>
            <person name="Robinson-Rechavi M."/>
            <person name="Braasch I."/>
            <person name="Lecointre G."/>
            <person name="Bobe J."/>
            <person name="Postlethwait J.H."/>
            <person name="Berthelot C."/>
            <person name="Roest Crollius H."/>
            <person name="Guiguen Y."/>
        </authorList>
    </citation>
    <scope>NUCLEOTIDE SEQUENCE</scope>
    <source>
        <strain evidence="13">WJC10195</strain>
    </source>
</reference>
<evidence type="ECO:0000256" key="7">
    <source>
        <dbReference type="ARBA" id="ARBA00022927"/>
    </source>
</evidence>
<evidence type="ECO:0000256" key="6">
    <source>
        <dbReference type="ARBA" id="ARBA00022753"/>
    </source>
</evidence>
<dbReference type="Gene3D" id="3.30.1520.10">
    <property type="entry name" value="Phox-like domain"/>
    <property type="match status" value="1"/>
</dbReference>
<comment type="similarity">
    <text evidence="3">Belongs to the sorting nexin family.</text>
</comment>